<feature type="binding site" evidence="1">
    <location>
        <position position="314"/>
    </location>
    <ligand>
        <name>Zn(2+)</name>
        <dbReference type="ChEBI" id="CHEBI:29105"/>
    </ligand>
</feature>
<protein>
    <submittedName>
        <fullName evidence="2">Lantibiotic biosynthesis protein</fullName>
    </submittedName>
</protein>
<comment type="caution">
    <text evidence="2">The sequence shown here is derived from an EMBL/GenBank/DDBJ whole genome shotgun (WGS) entry which is preliminary data.</text>
</comment>
<keyword evidence="1" id="KW-0862">Zinc</keyword>
<feature type="binding site" evidence="1">
    <location>
        <position position="313"/>
    </location>
    <ligand>
        <name>Zn(2+)</name>
        <dbReference type="ChEBI" id="CHEBI:29105"/>
    </ligand>
</feature>
<gene>
    <name evidence="2" type="ORF">BIW53_03430</name>
</gene>
<proteinExistence type="predicted"/>
<dbReference type="RefSeq" id="WP_070990418.1">
    <property type="nucleotide sequence ID" value="NZ_CBCSHD010000020.1"/>
</dbReference>
<dbReference type="Pfam" id="PF05147">
    <property type="entry name" value="LANC_like"/>
    <property type="match status" value="1"/>
</dbReference>
<dbReference type="AlphaFoldDB" id="A0A1S1NC01"/>
<dbReference type="PRINTS" id="PR01950">
    <property type="entry name" value="LANCSUPER"/>
</dbReference>
<dbReference type="EMBL" id="MNAN01000025">
    <property type="protein sequence ID" value="OHU96919.1"/>
    <property type="molecule type" value="Genomic_DNA"/>
</dbReference>
<dbReference type="SUPFAM" id="SSF158745">
    <property type="entry name" value="LanC-like"/>
    <property type="match status" value="1"/>
</dbReference>
<evidence type="ECO:0000313" key="3">
    <source>
        <dbReference type="Proteomes" id="UP000180253"/>
    </source>
</evidence>
<dbReference type="GO" id="GO:0005886">
    <property type="term" value="C:plasma membrane"/>
    <property type="evidence" value="ECO:0007669"/>
    <property type="project" value="TreeGrafter"/>
</dbReference>
<dbReference type="PRINTS" id="PR01955">
    <property type="entry name" value="LANCFRANKIA"/>
</dbReference>
<dbReference type="GO" id="GO:0031179">
    <property type="term" value="P:peptide modification"/>
    <property type="evidence" value="ECO:0007669"/>
    <property type="project" value="InterPro"/>
</dbReference>
<dbReference type="Proteomes" id="UP000180253">
    <property type="component" value="Unassembled WGS sequence"/>
</dbReference>
<keyword evidence="3" id="KW-1185">Reference proteome</keyword>
<evidence type="ECO:0000256" key="1">
    <source>
        <dbReference type="PIRSR" id="PIRSR607822-1"/>
    </source>
</evidence>
<dbReference type="PANTHER" id="PTHR12736:SF7">
    <property type="entry name" value="LANC-LIKE PROTEIN 3"/>
    <property type="match status" value="1"/>
</dbReference>
<accession>A0A1S1NC01</accession>
<dbReference type="GO" id="GO:0046872">
    <property type="term" value="F:metal ion binding"/>
    <property type="evidence" value="ECO:0007669"/>
    <property type="project" value="UniProtKB-KW"/>
</dbReference>
<dbReference type="SMART" id="SM01260">
    <property type="entry name" value="LANC_like"/>
    <property type="match status" value="1"/>
</dbReference>
<dbReference type="STRING" id="327939.BIW53_03430"/>
<dbReference type="InterPro" id="IPR033889">
    <property type="entry name" value="LanC"/>
</dbReference>
<dbReference type="Gene3D" id="1.50.10.20">
    <property type="match status" value="1"/>
</dbReference>
<name>A0A1S1NC01_9GAMM</name>
<keyword evidence="1" id="KW-0479">Metal-binding</keyword>
<dbReference type="CDD" id="cd04793">
    <property type="entry name" value="LanC"/>
    <property type="match status" value="1"/>
</dbReference>
<evidence type="ECO:0000313" key="2">
    <source>
        <dbReference type="EMBL" id="OHU96919.1"/>
    </source>
</evidence>
<sequence>MKSVISMPLEKKQKVENIIHQLANLVSTRSESHHGLLSGLAGHLLFLYKAHEYNPDWVDETLFAQKLDKLQEELEEQTLELSTGLAGQAWFLEYLNQANQEDYEVDLLEDVDALFADALNHKPWRGEIEYVLGLGGYAPYAARRMRYSDQQALYSVIVQGFESTASRLENGHITWSQPSQSVYRLDQECLDQPEYNLGLAHGVPGIIAALLPALEIPALKSQVTELVQGACDWLLTQQIEDTDSLSCFSSCASHPHETSRLGWCYGDLTIAMVLARAGQALDRPSYVEQALKVALKNIPRDVTSGYVKDAGLCHGYVGVMTIYQALNQLMPHPQLEEVVTTWLDHALEQFEQQGLEAFYFFSGLSKSYEEDFGLLTGYSGIGLCLLGVLNDDLSWIDSMLMA</sequence>
<dbReference type="PANTHER" id="PTHR12736">
    <property type="entry name" value="LANC-LIKE PROTEIN"/>
    <property type="match status" value="1"/>
</dbReference>
<feature type="binding site" evidence="1">
    <location>
        <position position="264"/>
    </location>
    <ligand>
        <name>Zn(2+)</name>
        <dbReference type="ChEBI" id="CHEBI:29105"/>
    </ligand>
</feature>
<organism evidence="2 3">
    <name type="scientific">Pseudoalteromonas byunsanensis</name>
    <dbReference type="NCBI Taxonomy" id="327939"/>
    <lineage>
        <taxon>Bacteria</taxon>
        <taxon>Pseudomonadati</taxon>
        <taxon>Pseudomonadota</taxon>
        <taxon>Gammaproteobacteria</taxon>
        <taxon>Alteromonadales</taxon>
        <taxon>Pseudoalteromonadaceae</taxon>
        <taxon>Pseudoalteromonas</taxon>
    </lineage>
</organism>
<reference evidence="2 3" key="1">
    <citation type="submission" date="2016-10" db="EMBL/GenBank/DDBJ databases">
        <title>Pseudoalteromonas amylolytica sp. nov., isolated from the surface seawater.</title>
        <authorList>
            <person name="Wu Y.-H."/>
            <person name="Cheng H."/>
            <person name="Jin X.-B."/>
            <person name="Wang C.-S."/>
            <person name="Xu X.-W."/>
        </authorList>
    </citation>
    <scope>NUCLEOTIDE SEQUENCE [LARGE SCALE GENOMIC DNA]</scope>
    <source>
        <strain evidence="2 3">JCM 12483</strain>
    </source>
</reference>
<dbReference type="InterPro" id="IPR007822">
    <property type="entry name" value="LANC-like"/>
</dbReference>